<evidence type="ECO:0000313" key="3">
    <source>
        <dbReference type="Proteomes" id="UP001321473"/>
    </source>
</evidence>
<gene>
    <name evidence="2" type="ORF">V5799_007757</name>
</gene>
<dbReference type="EMBL" id="JARKHS020003247">
    <property type="protein sequence ID" value="KAK8785878.1"/>
    <property type="molecule type" value="Genomic_DNA"/>
</dbReference>
<dbReference type="Proteomes" id="UP001321473">
    <property type="component" value="Unassembled WGS sequence"/>
</dbReference>
<evidence type="ECO:0000313" key="2">
    <source>
        <dbReference type="EMBL" id="KAK8785878.1"/>
    </source>
</evidence>
<protein>
    <submittedName>
        <fullName evidence="2">Uncharacterized protein</fullName>
    </submittedName>
</protein>
<keyword evidence="3" id="KW-1185">Reference proteome</keyword>
<feature type="region of interest" description="Disordered" evidence="1">
    <location>
        <begin position="172"/>
        <end position="194"/>
    </location>
</feature>
<sequence>MAAWCSSSRLRASKTSERLVGPGPGLSSTSPESSSISSDSKSKAKASSGAKYGRSGPDDTAEDCSGIHGAEESGKCSVGDGQGSRPRRVPAESQYDSTWKANTGVNIVQESVSCPAELTLCRRLNTVASGHVIDDVVDGGGFQAKASSGAKYGRSGPDDTADDCSGIHGAEESGKCSVGDGQGSRPRRVPAESQYDSTWKANTGVNIVQESVSCPLVFPPGGNRGHCACEAQ</sequence>
<feature type="compositionally biased region" description="Low complexity" evidence="1">
    <location>
        <begin position="25"/>
        <end position="55"/>
    </location>
</feature>
<dbReference type="AlphaFoldDB" id="A0AAQ4FH15"/>
<accession>A0AAQ4FH15</accession>
<feature type="compositionally biased region" description="Polar residues" evidence="1">
    <location>
        <begin position="1"/>
        <end position="10"/>
    </location>
</feature>
<feature type="region of interest" description="Disordered" evidence="1">
    <location>
        <begin position="1"/>
        <end position="96"/>
    </location>
</feature>
<organism evidence="2 3">
    <name type="scientific">Amblyomma americanum</name>
    <name type="common">Lone star tick</name>
    <dbReference type="NCBI Taxonomy" id="6943"/>
    <lineage>
        <taxon>Eukaryota</taxon>
        <taxon>Metazoa</taxon>
        <taxon>Ecdysozoa</taxon>
        <taxon>Arthropoda</taxon>
        <taxon>Chelicerata</taxon>
        <taxon>Arachnida</taxon>
        <taxon>Acari</taxon>
        <taxon>Parasitiformes</taxon>
        <taxon>Ixodida</taxon>
        <taxon>Ixodoidea</taxon>
        <taxon>Ixodidae</taxon>
        <taxon>Amblyomminae</taxon>
        <taxon>Amblyomma</taxon>
    </lineage>
</organism>
<reference evidence="2 3" key="1">
    <citation type="journal article" date="2023" name="Arcadia Sci">
        <title>De novo assembly of a long-read Amblyomma americanum tick genome.</title>
        <authorList>
            <person name="Chou S."/>
            <person name="Poskanzer K.E."/>
            <person name="Rollins M."/>
            <person name="Thuy-Boun P.S."/>
        </authorList>
    </citation>
    <scope>NUCLEOTIDE SEQUENCE [LARGE SCALE GENOMIC DNA]</scope>
    <source>
        <strain evidence="2">F_SG_1</strain>
        <tissue evidence="2">Salivary glands</tissue>
    </source>
</reference>
<evidence type="ECO:0000256" key="1">
    <source>
        <dbReference type="SAM" id="MobiDB-lite"/>
    </source>
</evidence>
<proteinExistence type="predicted"/>
<name>A0AAQ4FH15_AMBAM</name>
<comment type="caution">
    <text evidence="2">The sequence shown here is derived from an EMBL/GenBank/DDBJ whole genome shotgun (WGS) entry which is preliminary data.</text>
</comment>